<evidence type="ECO:0000256" key="1">
    <source>
        <dbReference type="SAM" id="MobiDB-lite"/>
    </source>
</evidence>
<keyword evidence="4" id="KW-1185">Reference proteome</keyword>
<feature type="compositionally biased region" description="Basic residues" evidence="1">
    <location>
        <begin position="23"/>
        <end position="34"/>
    </location>
</feature>
<accession>A0ABN9UZ97</accession>
<evidence type="ECO:0000313" key="4">
    <source>
        <dbReference type="Proteomes" id="UP001189429"/>
    </source>
</evidence>
<evidence type="ECO:0000259" key="2">
    <source>
        <dbReference type="PROSITE" id="PS50296"/>
    </source>
</evidence>
<feature type="region of interest" description="Disordered" evidence="1">
    <location>
        <begin position="1"/>
        <end position="36"/>
    </location>
</feature>
<dbReference type="SUPFAM" id="SSF55159">
    <property type="entry name" value="eIF1-like"/>
    <property type="match status" value="1"/>
</dbReference>
<gene>
    <name evidence="3" type="ORF">PCOR1329_LOCUS52005</name>
</gene>
<evidence type="ECO:0000313" key="3">
    <source>
        <dbReference type="EMBL" id="CAK0864010.1"/>
    </source>
</evidence>
<dbReference type="Proteomes" id="UP001189429">
    <property type="component" value="Unassembled WGS sequence"/>
</dbReference>
<reference evidence="3" key="1">
    <citation type="submission" date="2023-10" db="EMBL/GenBank/DDBJ databases">
        <authorList>
            <person name="Chen Y."/>
            <person name="Shah S."/>
            <person name="Dougan E. K."/>
            <person name="Thang M."/>
            <person name="Chan C."/>
        </authorList>
    </citation>
    <scope>NUCLEOTIDE SEQUENCE [LARGE SCALE GENOMIC DNA]</scope>
</reference>
<protein>
    <recommendedName>
        <fullName evidence="2">SUI1 domain-containing protein</fullName>
    </recommendedName>
</protein>
<dbReference type="InterPro" id="IPR036877">
    <property type="entry name" value="SUI1_dom_sf"/>
</dbReference>
<proteinExistence type="predicted"/>
<dbReference type="Gene3D" id="3.30.780.10">
    <property type="entry name" value="SUI1-like domain"/>
    <property type="match status" value="1"/>
</dbReference>
<feature type="region of interest" description="Disordered" evidence="1">
    <location>
        <begin position="75"/>
        <end position="120"/>
    </location>
</feature>
<sequence>MAALGEKFDASGGFSGKDDGRSKVHIRMQQRNGRKSWTTVQGFPEQVRLPKTGRVLPVHFEKILQHLKKTFKTNGTLIKDEEHGTIPGAAGRHPQGGGRVPDRRHGADLQGSDQVMIHGS</sequence>
<comment type="caution">
    <text evidence="3">The sequence shown here is derived from an EMBL/GenBank/DDBJ whole genome shotgun (WGS) entry which is preliminary data.</text>
</comment>
<dbReference type="InterPro" id="IPR001950">
    <property type="entry name" value="SUI1"/>
</dbReference>
<dbReference type="Pfam" id="PF01253">
    <property type="entry name" value="SUI1"/>
    <property type="match status" value="1"/>
</dbReference>
<organism evidence="3 4">
    <name type="scientific">Prorocentrum cordatum</name>
    <dbReference type="NCBI Taxonomy" id="2364126"/>
    <lineage>
        <taxon>Eukaryota</taxon>
        <taxon>Sar</taxon>
        <taxon>Alveolata</taxon>
        <taxon>Dinophyceae</taxon>
        <taxon>Prorocentrales</taxon>
        <taxon>Prorocentraceae</taxon>
        <taxon>Prorocentrum</taxon>
    </lineage>
</organism>
<dbReference type="PANTHER" id="PTHR10388">
    <property type="entry name" value="EUKARYOTIC TRANSLATION INITIATION FACTOR SUI1"/>
    <property type="match status" value="1"/>
</dbReference>
<dbReference type="EMBL" id="CAUYUJ010016322">
    <property type="protein sequence ID" value="CAK0864010.1"/>
    <property type="molecule type" value="Genomic_DNA"/>
</dbReference>
<dbReference type="PROSITE" id="PS50296">
    <property type="entry name" value="SUI1"/>
    <property type="match status" value="1"/>
</dbReference>
<name>A0ABN9UZ97_9DINO</name>
<feature type="domain" description="SUI1" evidence="2">
    <location>
        <begin position="24"/>
        <end position="112"/>
    </location>
</feature>